<dbReference type="EMBL" id="KB908833">
    <property type="protein sequence ID" value="EOA83306.1"/>
    <property type="molecule type" value="Genomic_DNA"/>
</dbReference>
<evidence type="ECO:0000256" key="1">
    <source>
        <dbReference type="ARBA" id="ARBA00012513"/>
    </source>
</evidence>
<dbReference type="InterPro" id="IPR008271">
    <property type="entry name" value="Ser/Thr_kinase_AS"/>
</dbReference>
<reference evidence="10 11" key="1">
    <citation type="journal article" date="2012" name="PLoS Pathog.">
        <title>Diverse lifestyles and strategies of plant pathogenesis encoded in the genomes of eighteen Dothideomycetes fungi.</title>
        <authorList>
            <person name="Ohm R.A."/>
            <person name="Feau N."/>
            <person name="Henrissat B."/>
            <person name="Schoch C.L."/>
            <person name="Horwitz B.A."/>
            <person name="Barry K.W."/>
            <person name="Condon B.J."/>
            <person name="Copeland A.C."/>
            <person name="Dhillon B."/>
            <person name="Glaser F."/>
            <person name="Hesse C.N."/>
            <person name="Kosti I."/>
            <person name="LaButti K."/>
            <person name="Lindquist E.A."/>
            <person name="Lucas S."/>
            <person name="Salamov A.A."/>
            <person name="Bradshaw R.E."/>
            <person name="Ciuffetti L."/>
            <person name="Hamelin R.C."/>
            <person name="Kema G.H.J."/>
            <person name="Lawrence C."/>
            <person name="Scott J.A."/>
            <person name="Spatafora J.W."/>
            <person name="Turgeon B.G."/>
            <person name="de Wit P.J.G.M."/>
            <person name="Zhong S."/>
            <person name="Goodwin S.B."/>
            <person name="Grigoriev I.V."/>
        </authorList>
    </citation>
    <scope>NUCLEOTIDE SEQUENCE [LARGE SCALE GENOMIC DNA]</scope>
    <source>
        <strain evidence="11">28A</strain>
    </source>
</reference>
<evidence type="ECO:0000256" key="5">
    <source>
        <dbReference type="ARBA" id="ARBA00022777"/>
    </source>
</evidence>
<dbReference type="InterPro" id="IPR050660">
    <property type="entry name" value="NEK_Ser/Thr_kinase"/>
</dbReference>
<dbReference type="InterPro" id="IPR000719">
    <property type="entry name" value="Prot_kinase_dom"/>
</dbReference>
<dbReference type="eggNOG" id="KOG0658">
    <property type="taxonomic scope" value="Eukaryota"/>
</dbReference>
<evidence type="ECO:0000256" key="6">
    <source>
        <dbReference type="ARBA" id="ARBA00022840"/>
    </source>
</evidence>
<gene>
    <name evidence="10" type="ORF">SETTUDRAFT_180507</name>
</gene>
<dbReference type="PROSITE" id="PS00108">
    <property type="entry name" value="PROTEIN_KINASE_ST"/>
    <property type="match status" value="1"/>
</dbReference>
<dbReference type="EC" id="2.7.11.1" evidence="1"/>
<evidence type="ECO:0000256" key="4">
    <source>
        <dbReference type="ARBA" id="ARBA00022741"/>
    </source>
</evidence>
<dbReference type="Proteomes" id="UP000016935">
    <property type="component" value="Unassembled WGS sequence"/>
</dbReference>
<protein>
    <recommendedName>
        <fullName evidence="1">non-specific serine/threonine protein kinase</fullName>
        <ecNumber evidence="1">2.7.11.1</ecNumber>
    </recommendedName>
</protein>
<dbReference type="HOGENOM" id="CLU_069434_0_0_1"/>
<dbReference type="SMART" id="SM00220">
    <property type="entry name" value="S_TKc"/>
    <property type="match status" value="1"/>
</dbReference>
<dbReference type="PANTHER" id="PTHR43671:SF98">
    <property type="entry name" value="SERINE_THREONINE-PROTEIN KINASE NEK11"/>
    <property type="match status" value="1"/>
</dbReference>
<keyword evidence="5" id="KW-0418">Kinase</keyword>
<sequence length="394" mass="44853">MPFNLCSFPKRRDSRILPDPENPSARFPKAHRFDRQLQKGSQGFIEQWTHVASDTVVAVKVIIGSKQKKPAEVQILQELPAHKSIIRCLGFYEKQPSPDKVSILFEYCPHGDLFMVRVLSVEKNVFVFSEAFMWSVYRQLAGALAFLHDGIDEQHPTGRDKWRTVAHRDIKFENILVKSLGAKDDWSDIDLKLGDFGMAGYHDPANPNPHGYIATTHYWPPEVKWETKYLTPASDIWGIAAIMHELAHNFGPLVSPDVTQARWFLHNKHAPYSESWPETLRKSYWASQTPRRVVPINLEVDAVVPSLSDPDLGYDRQAIALRKCRPSPRYSDTLNECMMAGLAMSVKERVGAEELLRLIEGGYSDFLFQNLSLEHEQETVLQDVESGGAEELGW</sequence>
<accession>R0IDT8</accession>
<dbReference type="STRING" id="671987.R0IDT8"/>
<comment type="catalytic activity">
    <reaction evidence="7">
        <text>L-threonyl-[protein] + ATP = O-phospho-L-threonyl-[protein] + ADP + H(+)</text>
        <dbReference type="Rhea" id="RHEA:46608"/>
        <dbReference type="Rhea" id="RHEA-COMP:11060"/>
        <dbReference type="Rhea" id="RHEA-COMP:11605"/>
        <dbReference type="ChEBI" id="CHEBI:15378"/>
        <dbReference type="ChEBI" id="CHEBI:30013"/>
        <dbReference type="ChEBI" id="CHEBI:30616"/>
        <dbReference type="ChEBI" id="CHEBI:61977"/>
        <dbReference type="ChEBI" id="CHEBI:456216"/>
        <dbReference type="EC" id="2.7.11.1"/>
    </reaction>
</comment>
<dbReference type="SUPFAM" id="SSF56112">
    <property type="entry name" value="Protein kinase-like (PK-like)"/>
    <property type="match status" value="1"/>
</dbReference>
<proteinExistence type="predicted"/>
<dbReference type="GO" id="GO:0005634">
    <property type="term" value="C:nucleus"/>
    <property type="evidence" value="ECO:0007669"/>
    <property type="project" value="TreeGrafter"/>
</dbReference>
<evidence type="ECO:0000256" key="8">
    <source>
        <dbReference type="ARBA" id="ARBA00048679"/>
    </source>
</evidence>
<dbReference type="InterPro" id="IPR011009">
    <property type="entry name" value="Kinase-like_dom_sf"/>
</dbReference>
<reference evidence="10 11" key="2">
    <citation type="journal article" date="2013" name="PLoS Genet.">
        <title>Comparative genome structure, secondary metabolite, and effector coding capacity across Cochliobolus pathogens.</title>
        <authorList>
            <person name="Condon B.J."/>
            <person name="Leng Y."/>
            <person name="Wu D."/>
            <person name="Bushley K.E."/>
            <person name="Ohm R.A."/>
            <person name="Otillar R."/>
            <person name="Martin J."/>
            <person name="Schackwitz W."/>
            <person name="Grimwood J."/>
            <person name="MohdZainudin N."/>
            <person name="Xue C."/>
            <person name="Wang R."/>
            <person name="Manning V.A."/>
            <person name="Dhillon B."/>
            <person name="Tu Z.J."/>
            <person name="Steffenson B.J."/>
            <person name="Salamov A."/>
            <person name="Sun H."/>
            <person name="Lowry S."/>
            <person name="LaButti K."/>
            <person name="Han J."/>
            <person name="Copeland A."/>
            <person name="Lindquist E."/>
            <person name="Barry K."/>
            <person name="Schmutz J."/>
            <person name="Baker S.E."/>
            <person name="Ciuffetti L.M."/>
            <person name="Grigoriev I.V."/>
            <person name="Zhong S."/>
            <person name="Turgeon B.G."/>
        </authorList>
    </citation>
    <scope>NUCLEOTIDE SEQUENCE [LARGE SCALE GENOMIC DNA]</scope>
    <source>
        <strain evidence="11">28A</strain>
    </source>
</reference>
<dbReference type="Gene3D" id="3.30.200.20">
    <property type="entry name" value="Phosphorylase Kinase, domain 1"/>
    <property type="match status" value="1"/>
</dbReference>
<name>R0IDT8_EXST2</name>
<keyword evidence="11" id="KW-1185">Reference proteome</keyword>
<evidence type="ECO:0000256" key="3">
    <source>
        <dbReference type="ARBA" id="ARBA00022679"/>
    </source>
</evidence>
<dbReference type="GeneID" id="19401770"/>
<keyword evidence="4" id="KW-0547">Nucleotide-binding</keyword>
<evidence type="ECO:0000256" key="7">
    <source>
        <dbReference type="ARBA" id="ARBA00047899"/>
    </source>
</evidence>
<dbReference type="GO" id="GO:0004674">
    <property type="term" value="F:protein serine/threonine kinase activity"/>
    <property type="evidence" value="ECO:0007669"/>
    <property type="project" value="UniProtKB-KW"/>
</dbReference>
<evidence type="ECO:0000259" key="9">
    <source>
        <dbReference type="PROSITE" id="PS50011"/>
    </source>
</evidence>
<dbReference type="GO" id="GO:0005524">
    <property type="term" value="F:ATP binding"/>
    <property type="evidence" value="ECO:0007669"/>
    <property type="project" value="UniProtKB-KW"/>
</dbReference>
<evidence type="ECO:0000313" key="10">
    <source>
        <dbReference type="EMBL" id="EOA83306.1"/>
    </source>
</evidence>
<dbReference type="OrthoDB" id="310217at2759"/>
<keyword evidence="2" id="KW-0723">Serine/threonine-protein kinase</keyword>
<dbReference type="Pfam" id="PF00069">
    <property type="entry name" value="Pkinase"/>
    <property type="match status" value="1"/>
</dbReference>
<keyword evidence="3" id="KW-0808">Transferase</keyword>
<feature type="domain" description="Protein kinase" evidence="9">
    <location>
        <begin position="31"/>
        <end position="367"/>
    </location>
</feature>
<keyword evidence="6" id="KW-0067">ATP-binding</keyword>
<dbReference type="RefSeq" id="XP_008029057.1">
    <property type="nucleotide sequence ID" value="XM_008030866.1"/>
</dbReference>
<dbReference type="PANTHER" id="PTHR43671">
    <property type="entry name" value="SERINE/THREONINE-PROTEIN KINASE NEK"/>
    <property type="match status" value="1"/>
</dbReference>
<organism evidence="10 11">
    <name type="scientific">Exserohilum turcicum (strain 28A)</name>
    <name type="common">Northern leaf blight fungus</name>
    <name type="synonym">Setosphaeria turcica</name>
    <dbReference type="NCBI Taxonomy" id="671987"/>
    <lineage>
        <taxon>Eukaryota</taxon>
        <taxon>Fungi</taxon>
        <taxon>Dikarya</taxon>
        <taxon>Ascomycota</taxon>
        <taxon>Pezizomycotina</taxon>
        <taxon>Dothideomycetes</taxon>
        <taxon>Pleosporomycetidae</taxon>
        <taxon>Pleosporales</taxon>
        <taxon>Pleosporineae</taxon>
        <taxon>Pleosporaceae</taxon>
        <taxon>Exserohilum</taxon>
    </lineage>
</organism>
<comment type="catalytic activity">
    <reaction evidence="8">
        <text>L-seryl-[protein] + ATP = O-phospho-L-seryl-[protein] + ADP + H(+)</text>
        <dbReference type="Rhea" id="RHEA:17989"/>
        <dbReference type="Rhea" id="RHEA-COMP:9863"/>
        <dbReference type="Rhea" id="RHEA-COMP:11604"/>
        <dbReference type="ChEBI" id="CHEBI:15378"/>
        <dbReference type="ChEBI" id="CHEBI:29999"/>
        <dbReference type="ChEBI" id="CHEBI:30616"/>
        <dbReference type="ChEBI" id="CHEBI:83421"/>
        <dbReference type="ChEBI" id="CHEBI:456216"/>
        <dbReference type="EC" id="2.7.11.1"/>
    </reaction>
</comment>
<dbReference type="AlphaFoldDB" id="R0IDT8"/>
<dbReference type="CDD" id="cd00180">
    <property type="entry name" value="PKc"/>
    <property type="match status" value="1"/>
</dbReference>
<dbReference type="Gene3D" id="1.10.510.10">
    <property type="entry name" value="Transferase(Phosphotransferase) domain 1"/>
    <property type="match status" value="1"/>
</dbReference>
<dbReference type="PROSITE" id="PS50011">
    <property type="entry name" value="PROTEIN_KINASE_DOM"/>
    <property type="match status" value="1"/>
</dbReference>
<evidence type="ECO:0000256" key="2">
    <source>
        <dbReference type="ARBA" id="ARBA00022527"/>
    </source>
</evidence>
<evidence type="ECO:0000313" key="11">
    <source>
        <dbReference type="Proteomes" id="UP000016935"/>
    </source>
</evidence>